<sequence>MQRNERLRSKSIRVRRITLHQKVAASAQRVLEKVASTYSAKERADLGLNLFGG</sequence>
<organism evidence="1 2">
    <name type="scientific">Sinorhizobium fredii (strain USDA 257)</name>
    <dbReference type="NCBI Taxonomy" id="1185652"/>
    <lineage>
        <taxon>Bacteria</taxon>
        <taxon>Pseudomonadati</taxon>
        <taxon>Pseudomonadota</taxon>
        <taxon>Alphaproteobacteria</taxon>
        <taxon>Hyphomicrobiales</taxon>
        <taxon>Rhizobiaceae</taxon>
        <taxon>Sinorhizobium/Ensifer group</taxon>
        <taxon>Sinorhizobium</taxon>
    </lineage>
</organism>
<protein>
    <submittedName>
        <fullName evidence="1">Uncharacterized protein</fullName>
    </submittedName>
</protein>
<dbReference type="KEGG" id="sfd:USDA257_c28060"/>
<evidence type="ECO:0000313" key="2">
    <source>
        <dbReference type="Proteomes" id="UP000006180"/>
    </source>
</evidence>
<dbReference type="AlphaFoldDB" id="I3X671"/>
<name>I3X671_SINF2</name>
<dbReference type="EMBL" id="CP003563">
    <property type="protein sequence ID" value="AFL51377.1"/>
    <property type="molecule type" value="Genomic_DNA"/>
</dbReference>
<gene>
    <name evidence="1" type="ORF">USDA257_c28060</name>
</gene>
<dbReference type="STRING" id="1185652.USDA257_c28060"/>
<dbReference type="Proteomes" id="UP000006180">
    <property type="component" value="Chromosome"/>
</dbReference>
<dbReference type="PATRIC" id="fig|1185652.3.peg.2914"/>
<reference evidence="1 2" key="1">
    <citation type="journal article" date="2012" name="J. Bacteriol.">
        <title>Complete genome sequence of the broad-host-range strain Sinorhizobium fredii USDA257.</title>
        <authorList>
            <person name="Schuldes J."/>
            <person name="Rodriguez Orbegoso M."/>
            <person name="Schmeisser C."/>
            <person name="Krishnan H.B."/>
            <person name="Daniel R."/>
            <person name="Streit W.R."/>
        </authorList>
    </citation>
    <scope>NUCLEOTIDE SEQUENCE [LARGE SCALE GENOMIC DNA]</scope>
    <source>
        <strain evidence="1 2">USDA 257</strain>
    </source>
</reference>
<accession>I3X671</accession>
<evidence type="ECO:0000313" key="1">
    <source>
        <dbReference type="EMBL" id="AFL51377.1"/>
    </source>
</evidence>
<dbReference type="HOGENOM" id="CLU_3066221_0_0_5"/>
<proteinExistence type="predicted"/>